<accession>A9KG72</accession>
<dbReference type="Pfam" id="PF00155">
    <property type="entry name" value="Aminotran_1_2"/>
    <property type="match status" value="1"/>
</dbReference>
<evidence type="ECO:0000313" key="5">
    <source>
        <dbReference type="EMBL" id="ABS77486.1"/>
    </source>
</evidence>
<evidence type="ECO:0000313" key="6">
    <source>
        <dbReference type="Proteomes" id="UP000008555"/>
    </source>
</evidence>
<protein>
    <submittedName>
        <fullName evidence="5">8-amino-7-oxononanoate synthase</fullName>
        <ecNumber evidence="5">2.3.1.47</ecNumber>
    </submittedName>
</protein>
<evidence type="ECO:0000256" key="1">
    <source>
        <dbReference type="ARBA" id="ARBA00001933"/>
    </source>
</evidence>
<keyword evidence="3" id="KW-0663">Pyridoxal phosphate</keyword>
<dbReference type="PANTHER" id="PTHR13693">
    <property type="entry name" value="CLASS II AMINOTRANSFERASE/8-AMINO-7-OXONONANOATE SYNTHASE"/>
    <property type="match status" value="1"/>
</dbReference>
<dbReference type="EC" id="2.3.1.47" evidence="5"/>
<dbReference type="Proteomes" id="UP000008555">
    <property type="component" value="Chromosome"/>
</dbReference>
<dbReference type="InterPro" id="IPR004839">
    <property type="entry name" value="Aminotransferase_I/II_large"/>
</dbReference>
<dbReference type="Gene3D" id="3.90.1150.10">
    <property type="entry name" value="Aspartate Aminotransferase, domain 1"/>
    <property type="match status" value="1"/>
</dbReference>
<dbReference type="PANTHER" id="PTHR13693:SF100">
    <property type="entry name" value="8-AMINO-7-OXONONANOATE SYNTHASE"/>
    <property type="match status" value="1"/>
</dbReference>
<comment type="cofactor">
    <cofactor evidence="1">
        <name>pyridoxal 5'-phosphate</name>
        <dbReference type="ChEBI" id="CHEBI:597326"/>
    </cofactor>
</comment>
<gene>
    <name evidence="5" type="primary">bioF</name>
    <name evidence="5" type="ordered locus">CBUD_1041</name>
</gene>
<sequence>MLATDIKNKLQRHTQSALLRKRIVVAKRKEAWVNINCRDCINFCSNDYLGLASHPAVKAAFIRGIQQYGAGSGSSALISGYFKPQQMLEEKFAAFLNRDRAIFFNSGYLANLGVMTSLADRKQIIFSDKLCHASLLDAIQLSRAKHYRYPHQNFEQLKFLMSSKRAHFLLTEGIFSMEGDITPLPSIIDLISAQDILLIVDDAHGIGVLGKNGGGICEYWNLTQTELPCLITPLGKAFGCAGAVVSGRSDLVEAVLQFSRSYRNTTALPPALALAILQSLEIIQTETWRREKLTALSQTFIQYSKKNGLKLISDDPTPIKCLQVSDNKKTQIIQEALINFGFFVSCIRPPSVPAGSARIRISLGCFHTETQIVQLLDRLASLLC</sequence>
<dbReference type="GO" id="GO:0030170">
    <property type="term" value="F:pyridoxal phosphate binding"/>
    <property type="evidence" value="ECO:0007669"/>
    <property type="project" value="InterPro"/>
</dbReference>
<dbReference type="AlphaFoldDB" id="A9KG72"/>
<dbReference type="InterPro" id="IPR015422">
    <property type="entry name" value="PyrdxlP-dep_Trfase_small"/>
</dbReference>
<dbReference type="Gene3D" id="3.40.640.10">
    <property type="entry name" value="Type I PLP-dependent aspartate aminotransferase-like (Major domain)"/>
    <property type="match status" value="1"/>
</dbReference>
<evidence type="ECO:0000259" key="4">
    <source>
        <dbReference type="Pfam" id="PF00155"/>
    </source>
</evidence>
<dbReference type="InterPro" id="IPR015424">
    <property type="entry name" value="PyrdxlP-dep_Trfase"/>
</dbReference>
<dbReference type="GO" id="GO:0008710">
    <property type="term" value="F:8-amino-7-oxononanoate synthase activity"/>
    <property type="evidence" value="ECO:0007669"/>
    <property type="project" value="UniProtKB-EC"/>
</dbReference>
<dbReference type="InterPro" id="IPR050087">
    <property type="entry name" value="AON_synthase_class-II"/>
</dbReference>
<dbReference type="EMBL" id="CP000733">
    <property type="protein sequence ID" value="ABS77486.1"/>
    <property type="molecule type" value="Genomic_DNA"/>
</dbReference>
<dbReference type="GO" id="GO:0009102">
    <property type="term" value="P:biotin biosynthetic process"/>
    <property type="evidence" value="ECO:0007669"/>
    <property type="project" value="TreeGrafter"/>
</dbReference>
<keyword evidence="5" id="KW-0012">Acyltransferase</keyword>
<dbReference type="SUPFAM" id="SSF53383">
    <property type="entry name" value="PLP-dependent transferases"/>
    <property type="match status" value="1"/>
</dbReference>
<dbReference type="HOGENOM" id="CLU_015846_11_2_6"/>
<evidence type="ECO:0000256" key="3">
    <source>
        <dbReference type="ARBA" id="ARBA00022898"/>
    </source>
</evidence>
<proteinExistence type="predicted"/>
<dbReference type="InterPro" id="IPR015421">
    <property type="entry name" value="PyrdxlP-dep_Trfase_major"/>
</dbReference>
<keyword evidence="2 5" id="KW-0808">Transferase</keyword>
<organism evidence="5 6">
    <name type="scientific">Coxiella burnetii (strain Dugway 5J108-111)</name>
    <dbReference type="NCBI Taxonomy" id="434922"/>
    <lineage>
        <taxon>Bacteria</taxon>
        <taxon>Pseudomonadati</taxon>
        <taxon>Pseudomonadota</taxon>
        <taxon>Gammaproteobacteria</taxon>
        <taxon>Legionellales</taxon>
        <taxon>Coxiellaceae</taxon>
        <taxon>Coxiella</taxon>
    </lineage>
</organism>
<feature type="domain" description="Aminotransferase class I/classII large" evidence="4">
    <location>
        <begin position="39"/>
        <end position="379"/>
    </location>
</feature>
<name>A9KG72_COXBN</name>
<reference evidence="5 6" key="1">
    <citation type="journal article" date="2009" name="Infect. Immun.">
        <title>Comparative genomics reveal extensive transposon-mediated genomic plasticity and diversity among potential effector proteins within the genus Coxiella.</title>
        <authorList>
            <person name="Beare P.A."/>
            <person name="Unsworth N."/>
            <person name="Andoh M."/>
            <person name="Voth D.E."/>
            <person name="Omsland A."/>
            <person name="Gilk S.D."/>
            <person name="Williams K.P."/>
            <person name="Sobral B.W."/>
            <person name="Kupko J.J.III."/>
            <person name="Porcella S.F."/>
            <person name="Samuel J.E."/>
            <person name="Heinzen R.A."/>
        </authorList>
    </citation>
    <scope>NUCLEOTIDE SEQUENCE [LARGE SCALE GENOMIC DNA]</scope>
    <source>
        <strain evidence="5 6">Dugway 5J108-111</strain>
    </source>
</reference>
<dbReference type="KEGG" id="cbd:CBUD_1041"/>
<evidence type="ECO:0000256" key="2">
    <source>
        <dbReference type="ARBA" id="ARBA00022679"/>
    </source>
</evidence>
<dbReference type="RefSeq" id="WP_011996885.1">
    <property type="nucleotide sequence ID" value="NC_009727.1"/>
</dbReference>